<dbReference type="KEGG" id="plia:E4191_08435"/>
<feature type="region of interest" description="Disordered" evidence="1">
    <location>
        <begin position="88"/>
        <end position="107"/>
    </location>
</feature>
<evidence type="ECO:0000313" key="3">
    <source>
        <dbReference type="Proteomes" id="UP000296374"/>
    </source>
</evidence>
<name>A0A4P7HM53_9RHOB</name>
<dbReference type="PROSITE" id="PS51257">
    <property type="entry name" value="PROKAR_LIPOPROTEIN"/>
    <property type="match status" value="1"/>
</dbReference>
<dbReference type="EMBL" id="CP038439">
    <property type="protein sequence ID" value="QBX34733.1"/>
    <property type="molecule type" value="Genomic_DNA"/>
</dbReference>
<gene>
    <name evidence="2" type="ORF">E4191_08435</name>
</gene>
<evidence type="ECO:0008006" key="4">
    <source>
        <dbReference type="Google" id="ProtNLM"/>
    </source>
</evidence>
<dbReference type="RefSeq" id="WP_135313021.1">
    <property type="nucleotide sequence ID" value="NZ_CP038439.1"/>
</dbReference>
<dbReference type="AlphaFoldDB" id="A0A4P7HM53"/>
<organism evidence="2 3">
    <name type="scientific">Paracoccus liaowanqingii</name>
    <dbReference type="NCBI Taxonomy" id="2560053"/>
    <lineage>
        <taxon>Bacteria</taxon>
        <taxon>Pseudomonadati</taxon>
        <taxon>Pseudomonadota</taxon>
        <taxon>Alphaproteobacteria</taxon>
        <taxon>Rhodobacterales</taxon>
        <taxon>Paracoccaceae</taxon>
        <taxon>Paracoccus</taxon>
    </lineage>
</organism>
<protein>
    <recommendedName>
        <fullName evidence="4">Lipoprotein</fullName>
    </recommendedName>
</protein>
<sequence>MIAQARRIAWLPLVAVVAACGPIPVDQAERVCLRDADLAQGPRGSIAMGVGSGQGGTRGYGGIELEISGDYLRGRDPAEVFSRCVQRRSGQMPERALADQPGWRGAS</sequence>
<reference evidence="3" key="1">
    <citation type="submission" date="2019-03" db="EMBL/GenBank/DDBJ databases">
        <authorList>
            <person name="Li J."/>
        </authorList>
    </citation>
    <scope>NUCLEOTIDE SEQUENCE [LARGE SCALE GENOMIC DNA]</scope>
    <source>
        <strain evidence="3">2251</strain>
    </source>
</reference>
<evidence type="ECO:0000313" key="2">
    <source>
        <dbReference type="EMBL" id="QBX34733.1"/>
    </source>
</evidence>
<proteinExistence type="predicted"/>
<dbReference type="Proteomes" id="UP000296374">
    <property type="component" value="Chromosome"/>
</dbReference>
<evidence type="ECO:0000256" key="1">
    <source>
        <dbReference type="SAM" id="MobiDB-lite"/>
    </source>
</evidence>
<accession>A0A4P7HM53</accession>